<organism evidence="7 8">
    <name type="scientific">Plectus sambesii</name>
    <dbReference type="NCBI Taxonomy" id="2011161"/>
    <lineage>
        <taxon>Eukaryota</taxon>
        <taxon>Metazoa</taxon>
        <taxon>Ecdysozoa</taxon>
        <taxon>Nematoda</taxon>
        <taxon>Chromadorea</taxon>
        <taxon>Plectida</taxon>
        <taxon>Plectina</taxon>
        <taxon>Plectoidea</taxon>
        <taxon>Plectidae</taxon>
        <taxon>Plectus</taxon>
    </lineage>
</organism>
<evidence type="ECO:0000256" key="2">
    <source>
        <dbReference type="ARBA" id="ARBA00022771"/>
    </source>
</evidence>
<feature type="compositionally biased region" description="Low complexity" evidence="5">
    <location>
        <begin position="1229"/>
        <end position="1246"/>
    </location>
</feature>
<feature type="compositionally biased region" description="Low complexity" evidence="5">
    <location>
        <begin position="81"/>
        <end position="91"/>
    </location>
</feature>
<evidence type="ECO:0000313" key="7">
    <source>
        <dbReference type="Proteomes" id="UP000887566"/>
    </source>
</evidence>
<keyword evidence="2 4" id="KW-0863">Zinc-finger</keyword>
<dbReference type="GO" id="GO:0008270">
    <property type="term" value="F:zinc ion binding"/>
    <property type="evidence" value="ECO:0007669"/>
    <property type="project" value="UniProtKB-KW"/>
</dbReference>
<evidence type="ECO:0000256" key="3">
    <source>
        <dbReference type="ARBA" id="ARBA00022833"/>
    </source>
</evidence>
<feature type="compositionally biased region" description="Polar residues" evidence="5">
    <location>
        <begin position="873"/>
        <end position="883"/>
    </location>
</feature>
<feature type="compositionally biased region" description="Low complexity" evidence="5">
    <location>
        <begin position="863"/>
        <end position="872"/>
    </location>
</feature>
<keyword evidence="7" id="KW-1185">Reference proteome</keyword>
<feature type="domain" description="MYND-type" evidence="6">
    <location>
        <begin position="1644"/>
        <end position="1687"/>
    </location>
</feature>
<protein>
    <submittedName>
        <fullName evidence="8">MYND-type domain-containing protein</fullName>
    </submittedName>
</protein>
<dbReference type="Proteomes" id="UP000887566">
    <property type="component" value="Unplaced"/>
</dbReference>
<feature type="compositionally biased region" description="Low complexity" evidence="5">
    <location>
        <begin position="1431"/>
        <end position="1448"/>
    </location>
</feature>
<feature type="compositionally biased region" description="Basic and acidic residues" evidence="5">
    <location>
        <begin position="923"/>
        <end position="932"/>
    </location>
</feature>
<dbReference type="PROSITE" id="PS50865">
    <property type="entry name" value="ZF_MYND_2"/>
    <property type="match status" value="1"/>
</dbReference>
<evidence type="ECO:0000259" key="6">
    <source>
        <dbReference type="PROSITE" id="PS50865"/>
    </source>
</evidence>
<dbReference type="InterPro" id="IPR002893">
    <property type="entry name" value="Znf_MYND"/>
</dbReference>
<feature type="region of interest" description="Disordered" evidence="5">
    <location>
        <begin position="1346"/>
        <end position="1489"/>
    </location>
</feature>
<dbReference type="GO" id="GO:0045216">
    <property type="term" value="P:cell-cell junction organization"/>
    <property type="evidence" value="ECO:0007669"/>
    <property type="project" value="InterPro"/>
</dbReference>
<feature type="compositionally biased region" description="Basic and acidic residues" evidence="5">
    <location>
        <begin position="892"/>
        <end position="903"/>
    </location>
</feature>
<keyword evidence="1" id="KW-0479">Metal-binding</keyword>
<feature type="region of interest" description="Disordered" evidence="5">
    <location>
        <begin position="863"/>
        <end position="974"/>
    </location>
</feature>
<dbReference type="SUPFAM" id="SSF144232">
    <property type="entry name" value="HIT/MYND zinc finger-like"/>
    <property type="match status" value="1"/>
</dbReference>
<feature type="region of interest" description="Disordered" evidence="5">
    <location>
        <begin position="427"/>
        <end position="569"/>
    </location>
</feature>
<reference evidence="8" key="1">
    <citation type="submission" date="2022-11" db="UniProtKB">
        <authorList>
            <consortium name="WormBaseParasite"/>
        </authorList>
    </citation>
    <scope>IDENTIFICATION</scope>
</reference>
<feature type="compositionally biased region" description="Polar residues" evidence="5">
    <location>
        <begin position="188"/>
        <end position="218"/>
    </location>
</feature>
<feature type="compositionally biased region" description="Basic residues" evidence="5">
    <location>
        <begin position="913"/>
        <end position="922"/>
    </location>
</feature>
<feature type="compositionally biased region" description="Basic and acidic residues" evidence="5">
    <location>
        <begin position="948"/>
        <end position="970"/>
    </location>
</feature>
<dbReference type="InterPro" id="IPR058586">
    <property type="entry name" value="Ajm-1"/>
</dbReference>
<feature type="compositionally biased region" description="Polar residues" evidence="5">
    <location>
        <begin position="783"/>
        <end position="808"/>
    </location>
</feature>
<feature type="compositionally biased region" description="Polar residues" evidence="5">
    <location>
        <begin position="1390"/>
        <end position="1399"/>
    </location>
</feature>
<feature type="region of interest" description="Disordered" evidence="5">
    <location>
        <begin position="625"/>
        <end position="698"/>
    </location>
</feature>
<dbReference type="Pfam" id="PF26649">
    <property type="entry name" value="Ajm-1"/>
    <property type="match status" value="1"/>
</dbReference>
<name>A0A914WTF8_9BILA</name>
<dbReference type="GO" id="GO:0043296">
    <property type="term" value="C:apical junction complex"/>
    <property type="evidence" value="ECO:0007669"/>
    <property type="project" value="TreeGrafter"/>
</dbReference>
<dbReference type="InterPro" id="IPR038825">
    <property type="entry name" value="Apical_junction"/>
</dbReference>
<evidence type="ECO:0000313" key="8">
    <source>
        <dbReference type="WBParaSite" id="PSAMB.scaffold507size54856.g6487.t1"/>
    </source>
</evidence>
<dbReference type="PANTHER" id="PTHR21517">
    <property type="entry name" value="APICAL JUNCTION COMPONENT 1 HOMOLOG"/>
    <property type="match status" value="1"/>
</dbReference>
<sequence>MMSRSATVRAADSLATESADVRANSVSPAIPINPLAVTARGDSRNDRAAELDECDDDDDTLITPLATSLTETEEDDETTPHRSSTSPSSPRALSETSNPALLSLARVARALPRISATGDVDDDDDHYVTAGDNGHSSIDSADTGDRLVTPPSTVDDAARATIVAPAQLPDSALPSSITDVSAADNSAGFKSNPTPLSPSLASPQPTDASRDSNGSSDALAQEERFSRAYENFFVDRRRSREMDIDLERAMRRFARYGQVYRDAPHSELEEFTKDKEESPRSSADTSLSNVLLFPTRNGKDAAGRGRHQSSPDITTLSASRLPAGNRDDEMRSSISRGPTRASPDNKVRFADSTADSDESGSAVGFAPPPISKVAEERSERREDRHTVENTPDGRREVTKSEKREILYSSQTLTKTFDVPKRTSVFENPFSDEKFSHPDGHDKKKSASTTVYSPVARNYGGSDWRSSADSTAKKSSEPARFIPVEREYSPQPPAARPPPPPLSTMSQQRSEPGRGRLDPPFGTSQSTFRREEHLATTLTTLTTSSEKLVGTTNKRPTELFGGAQRPPMRQEVTVGYIPEARRIDPPKQVERVYVRDDDDDLESPNSKRFANRKAYFGSSEHLHQLLDGSFKKKPQYSKETEEQMMREAQERRRMEEEERRRTETERRRVEEERRRIEEERRGEEEERRRVETEKRRVEEERRLIEAERRRLEEQRRKCEEERISLEAQSRRLEIDRRNAEAERRRVSEEQLKQEEQRRKLADERKRMGMLLTSREMLQQLTKDPYYSSQSRSKEALSTNNNNQVTTSYVNKVEREEVRRYEVDPAPLNEHNLRSWSNRPENIADQSNNMYRWRNSMNLTDAQEAANAASNNYAPSTQPSQSSTAHDLPSPAPPRERIYTQRKLPDDDENAFHRGSTKRTSKYKAKVDKARRDFLSQQEPDQGNSAAPRASDDVGNKFRKSTEDMRRPKPEYRGPLLQKFHSGEFNSKVDLSDLPPMSYGKVAPSPYDQEYKRLVAKAEQNWASYKKRMSQPNLYSRNRAWSTSYLETDVDTGKGGQVASGPREVEETDLDDVHGRSYVPTDYERTSRIRTKAPAGPIQVESHTRSKSADYLMDRRAREETEPPENQLQKILGDASREPSEHELRFRKSLDKLHVPDWYLNSDYCGQKPDLDASRSTAISYQNYSTAETPVRQYYDLVRPTSSQSHYQQYENRQPPYEHRLPPYQPANNFSSTTQQQTSTVRSSEQTSYTSPWVTGGRFSGPNQQGGTSRRAEEPQTRTQPSATRSRAKSPTPLTKDFTGMFEKYKNEIEELRRSRTSLHQLSHDANEPTYGAGNVPVATVKPRQLGAPERSYSSMSPGATSPSGVHFRPVTEKSQQSNFAREEFGSHEGIFTSTPRSSGHLTRKQFPESNKQYEVPVQRAPSAQSSTNTAAQQEFQKSQQIQQQSQFHQRSLLDQLKQQMESNTKPSPYQLQSFQSSPNKPGGAKTTTTTTTVQHLYQERKQETTIESSVRQLPGYTVSTLPTAWNEPKNRNSVVIEVADTFVGPKRVVDGTGKVSQRYGGRVTLEEVLDSMLALPSQRTTHLATLDESNEMDTSLPQIERPTTPVTFDGPSIYSRNQTLMEHVVKNQPDNAEELLKNEALVVRCGYCNRTNDLEAARQRFVSCKHCYSYYCSRICRRTAWELHKDRCSFARVNTMCKDVIMKVREDPEAQWQMSRVARQGYATRGRGSVNFRFRSPFMAEKYVKGGWSALSAEPGNYLFYYTIPTLIEERKEPSLIALCRKYDPRGKFILSVSIIADIEQCPSTPPPETVDQSWAARPEQTQQSTMSSYVSKQQTDLNGNSVGQHYSPASHHRQNSLPQRYHRAQQSQPDAKTVLKSVLRSLENIAPGPTESMHRSSSAQQYRPITPQAIRSDV</sequence>
<feature type="region of interest" description="Disordered" evidence="5">
    <location>
        <begin position="1115"/>
        <end position="1138"/>
    </location>
</feature>
<feature type="region of interest" description="Disordered" evidence="5">
    <location>
        <begin position="116"/>
        <end position="153"/>
    </location>
</feature>
<feature type="region of interest" description="Disordered" evidence="5">
    <location>
        <begin position="1199"/>
        <end position="1295"/>
    </location>
</feature>
<feature type="region of interest" description="Disordered" evidence="5">
    <location>
        <begin position="1"/>
        <end position="100"/>
    </location>
</feature>
<feature type="compositionally biased region" description="Acidic residues" evidence="5">
    <location>
        <begin position="51"/>
        <end position="60"/>
    </location>
</feature>
<feature type="compositionally biased region" description="Polar residues" evidence="5">
    <location>
        <begin position="1819"/>
        <end position="1844"/>
    </location>
</feature>
<feature type="compositionally biased region" description="Basic and acidic residues" evidence="5">
    <location>
        <begin position="373"/>
        <end position="405"/>
    </location>
</feature>
<feature type="compositionally biased region" description="Polar residues" evidence="5">
    <location>
        <begin position="280"/>
        <end position="289"/>
    </location>
</feature>
<dbReference type="GO" id="GO:0005886">
    <property type="term" value="C:plasma membrane"/>
    <property type="evidence" value="ECO:0007669"/>
    <property type="project" value="TreeGrafter"/>
</dbReference>
<feature type="region of interest" description="Disordered" evidence="5">
    <location>
        <begin position="1800"/>
        <end position="1872"/>
    </location>
</feature>
<feature type="compositionally biased region" description="Basic and acidic residues" evidence="5">
    <location>
        <begin position="635"/>
        <end position="698"/>
    </location>
</feature>
<feature type="compositionally biased region" description="Polar residues" evidence="5">
    <location>
        <begin position="1455"/>
        <end position="1478"/>
    </location>
</feature>
<feature type="compositionally biased region" description="Basic and acidic residues" evidence="5">
    <location>
        <begin position="430"/>
        <end position="441"/>
    </location>
</feature>
<feature type="compositionally biased region" description="Pro residues" evidence="5">
    <location>
        <begin position="489"/>
        <end position="501"/>
    </location>
</feature>
<feature type="compositionally biased region" description="Polar residues" evidence="5">
    <location>
        <begin position="1420"/>
        <end position="1430"/>
    </location>
</feature>
<feature type="region of interest" description="Disordered" evidence="5">
    <location>
        <begin position="266"/>
        <end position="408"/>
    </location>
</feature>
<feature type="compositionally biased region" description="Polar residues" evidence="5">
    <location>
        <begin position="933"/>
        <end position="943"/>
    </location>
</feature>
<feature type="compositionally biased region" description="Basic and acidic residues" evidence="5">
    <location>
        <begin position="470"/>
        <end position="487"/>
    </location>
</feature>
<feature type="compositionally biased region" description="Polar residues" evidence="5">
    <location>
        <begin position="1199"/>
        <end position="1210"/>
    </location>
</feature>
<evidence type="ECO:0000256" key="4">
    <source>
        <dbReference type="PROSITE-ProRule" id="PRU00134"/>
    </source>
</evidence>
<feature type="compositionally biased region" description="Basic and acidic residues" evidence="5">
    <location>
        <begin position="41"/>
        <end position="50"/>
    </location>
</feature>
<feature type="region of interest" description="Disordered" evidence="5">
    <location>
        <begin position="166"/>
        <end position="222"/>
    </location>
</feature>
<dbReference type="PANTHER" id="PTHR21517:SF3">
    <property type="entry name" value="APICAL JUNCTION COMPONENT 1 HOMOLOG"/>
    <property type="match status" value="1"/>
</dbReference>
<keyword evidence="3" id="KW-0862">Zinc</keyword>
<feature type="compositionally biased region" description="Polar residues" evidence="5">
    <location>
        <begin position="308"/>
        <end position="318"/>
    </location>
</feature>
<proteinExistence type="predicted"/>
<evidence type="ECO:0000256" key="5">
    <source>
        <dbReference type="SAM" id="MobiDB-lite"/>
    </source>
</evidence>
<feature type="region of interest" description="Disordered" evidence="5">
    <location>
        <begin position="737"/>
        <end position="758"/>
    </location>
</feature>
<feature type="compositionally biased region" description="Basic and acidic residues" evidence="5">
    <location>
        <begin position="266"/>
        <end position="279"/>
    </location>
</feature>
<feature type="region of interest" description="Disordered" evidence="5">
    <location>
        <begin position="783"/>
        <end position="809"/>
    </location>
</feature>
<feature type="compositionally biased region" description="Polar residues" evidence="5">
    <location>
        <begin position="1350"/>
        <end position="1362"/>
    </location>
</feature>
<accession>A0A914WTF8</accession>
<dbReference type="WBParaSite" id="PSAMB.scaffold507size54856.g6487.t1">
    <property type="protein sequence ID" value="PSAMB.scaffold507size54856.g6487.t1"/>
    <property type="gene ID" value="PSAMB.scaffold507size54856.g6487"/>
</dbReference>
<evidence type="ECO:0000256" key="1">
    <source>
        <dbReference type="ARBA" id="ARBA00022723"/>
    </source>
</evidence>
<feature type="region of interest" description="Disordered" evidence="5">
    <location>
        <begin position="1884"/>
        <end position="1914"/>
    </location>
</feature>
<feature type="compositionally biased region" description="Polar residues" evidence="5">
    <location>
        <begin position="543"/>
        <end position="553"/>
    </location>
</feature>